<comment type="caution">
    <text evidence="2">The sequence shown here is derived from an EMBL/GenBank/DDBJ whole genome shotgun (WGS) entry which is preliminary data.</text>
</comment>
<sequence length="165" mass="17997">MAKAVGHTGQAGTKLCAPRRPQTSAGRAPREANVAAGRGAARRAFSAQRTGPRDARHDWQRQQGCRAKPRGIRASQREGSWCPQKPQRSIGCYPRMIGSHANKRRPTGEKSKCCLSRACCSQESAIVACVLAEIQREEKWESLRRRKGGFVCALIQAVGMRGEAG</sequence>
<feature type="region of interest" description="Disordered" evidence="1">
    <location>
        <begin position="1"/>
        <end position="84"/>
    </location>
</feature>
<dbReference type="EMBL" id="JACASF010000009">
    <property type="protein sequence ID" value="KAF6460624.1"/>
    <property type="molecule type" value="Genomic_DNA"/>
</dbReference>
<name>A0A7J8GKI5_MOLMO</name>
<accession>A0A7J8GKI5</accession>
<proteinExistence type="predicted"/>
<reference evidence="2 3" key="1">
    <citation type="journal article" date="2020" name="Nature">
        <title>Six reference-quality genomes reveal evolution of bat adaptations.</title>
        <authorList>
            <person name="Jebb D."/>
            <person name="Huang Z."/>
            <person name="Pippel M."/>
            <person name="Hughes G.M."/>
            <person name="Lavrichenko K."/>
            <person name="Devanna P."/>
            <person name="Winkler S."/>
            <person name="Jermiin L.S."/>
            <person name="Skirmuntt E.C."/>
            <person name="Katzourakis A."/>
            <person name="Burkitt-Gray L."/>
            <person name="Ray D.A."/>
            <person name="Sullivan K.A.M."/>
            <person name="Roscito J.G."/>
            <person name="Kirilenko B.M."/>
            <person name="Davalos L.M."/>
            <person name="Corthals A.P."/>
            <person name="Power M.L."/>
            <person name="Jones G."/>
            <person name="Ransome R.D."/>
            <person name="Dechmann D.K.N."/>
            <person name="Locatelli A.G."/>
            <person name="Puechmaille S.J."/>
            <person name="Fedrigo O."/>
            <person name="Jarvis E.D."/>
            <person name="Hiller M."/>
            <person name="Vernes S.C."/>
            <person name="Myers E.W."/>
            <person name="Teeling E.C."/>
        </authorList>
    </citation>
    <scope>NUCLEOTIDE SEQUENCE [LARGE SCALE GENOMIC DNA]</scope>
    <source>
        <strain evidence="2">MMolMol1</strain>
        <tissue evidence="2">Muscle</tissue>
    </source>
</reference>
<organism evidence="2 3">
    <name type="scientific">Molossus molossus</name>
    <name type="common">Pallas' mastiff bat</name>
    <name type="synonym">Vespertilio molossus</name>
    <dbReference type="NCBI Taxonomy" id="27622"/>
    <lineage>
        <taxon>Eukaryota</taxon>
        <taxon>Metazoa</taxon>
        <taxon>Chordata</taxon>
        <taxon>Craniata</taxon>
        <taxon>Vertebrata</taxon>
        <taxon>Euteleostomi</taxon>
        <taxon>Mammalia</taxon>
        <taxon>Eutheria</taxon>
        <taxon>Laurasiatheria</taxon>
        <taxon>Chiroptera</taxon>
        <taxon>Yangochiroptera</taxon>
        <taxon>Molossidae</taxon>
        <taxon>Molossus</taxon>
    </lineage>
</organism>
<dbReference type="AlphaFoldDB" id="A0A7J8GKI5"/>
<gene>
    <name evidence="2" type="ORF">HJG59_011529</name>
</gene>
<protein>
    <submittedName>
        <fullName evidence="2">Uncharacterized protein</fullName>
    </submittedName>
</protein>
<dbReference type="Proteomes" id="UP000550707">
    <property type="component" value="Unassembled WGS sequence"/>
</dbReference>
<keyword evidence="3" id="KW-1185">Reference proteome</keyword>
<evidence type="ECO:0000313" key="3">
    <source>
        <dbReference type="Proteomes" id="UP000550707"/>
    </source>
</evidence>
<evidence type="ECO:0000313" key="2">
    <source>
        <dbReference type="EMBL" id="KAF6460624.1"/>
    </source>
</evidence>
<feature type="compositionally biased region" description="Basic and acidic residues" evidence="1">
    <location>
        <begin position="51"/>
        <end position="60"/>
    </location>
</feature>
<dbReference type="InParanoid" id="A0A7J8GKI5"/>
<evidence type="ECO:0000256" key="1">
    <source>
        <dbReference type="SAM" id="MobiDB-lite"/>
    </source>
</evidence>
<feature type="compositionally biased region" description="Low complexity" evidence="1">
    <location>
        <begin position="31"/>
        <end position="49"/>
    </location>
</feature>